<dbReference type="InterPro" id="IPR000558">
    <property type="entry name" value="Histone_H2B"/>
</dbReference>
<evidence type="ECO:0000256" key="1">
    <source>
        <dbReference type="ARBA" id="ARBA00006846"/>
    </source>
</evidence>
<dbReference type="InterPro" id="IPR007125">
    <property type="entry name" value="H2A/H2B/H3"/>
</dbReference>
<gene>
    <name evidence="4" type="ORF">RRG08_041421</name>
</gene>
<dbReference type="PRINTS" id="PR00621">
    <property type="entry name" value="HISTONEH2B"/>
</dbReference>
<feature type="domain" description="Core Histone H2A/H2B/H3" evidence="3">
    <location>
        <begin position="55"/>
        <end position="120"/>
    </location>
</feature>
<evidence type="ECO:0000259" key="3">
    <source>
        <dbReference type="Pfam" id="PF00125"/>
    </source>
</evidence>
<dbReference type="SMART" id="SM00427">
    <property type="entry name" value="H2B"/>
    <property type="match status" value="1"/>
</dbReference>
<feature type="region of interest" description="Disordered" evidence="2">
    <location>
        <begin position="1"/>
        <end position="53"/>
    </location>
</feature>
<evidence type="ECO:0000313" key="5">
    <source>
        <dbReference type="Proteomes" id="UP001283361"/>
    </source>
</evidence>
<evidence type="ECO:0000313" key="4">
    <source>
        <dbReference type="EMBL" id="KAK3705547.1"/>
    </source>
</evidence>
<dbReference type="InterPro" id="IPR009072">
    <property type="entry name" value="Histone-fold"/>
</dbReference>
<sequence>MPARKRSRSGDRGRGKVSKHRVRFRGGKKVSGKSKSGKGKSASSLKLPMEGPKSMDDMKFNSYIKKVLKNVNPNMNLNRTSMKIMDSLMKDTLHQIAETASCKMGKKKTLKPKVILRAMKRVMPRNLALHVDAHAQKALERYSNKRRRC</sequence>
<reference evidence="4" key="1">
    <citation type="journal article" date="2023" name="G3 (Bethesda)">
        <title>A reference genome for the long-term kleptoplast-retaining sea slug Elysia crispata morphotype clarki.</title>
        <authorList>
            <person name="Eastman K.E."/>
            <person name="Pendleton A.L."/>
            <person name="Shaikh M.A."/>
            <person name="Suttiyut T."/>
            <person name="Ogas R."/>
            <person name="Tomko P."/>
            <person name="Gavelis G."/>
            <person name="Widhalm J.R."/>
            <person name="Wisecaver J.H."/>
        </authorList>
    </citation>
    <scope>NUCLEOTIDE SEQUENCE</scope>
    <source>
        <strain evidence="4">ECLA1</strain>
    </source>
</reference>
<dbReference type="AlphaFoldDB" id="A0AAE0XS82"/>
<comment type="caution">
    <text evidence="4">The sequence shown here is derived from an EMBL/GenBank/DDBJ whole genome shotgun (WGS) entry which is preliminary data.</text>
</comment>
<protein>
    <recommendedName>
        <fullName evidence="3">Core Histone H2A/H2B/H3 domain-containing protein</fullName>
    </recommendedName>
</protein>
<dbReference type="CDD" id="cd22910">
    <property type="entry name" value="HFD_H2B"/>
    <property type="match status" value="1"/>
</dbReference>
<dbReference type="EMBL" id="JAWDGP010007770">
    <property type="protein sequence ID" value="KAK3705547.1"/>
    <property type="molecule type" value="Genomic_DNA"/>
</dbReference>
<dbReference type="GO" id="GO:0030527">
    <property type="term" value="F:structural constituent of chromatin"/>
    <property type="evidence" value="ECO:0007669"/>
    <property type="project" value="InterPro"/>
</dbReference>
<accession>A0AAE0XS82</accession>
<dbReference type="Gene3D" id="1.10.20.10">
    <property type="entry name" value="Histone, subunit A"/>
    <property type="match status" value="1"/>
</dbReference>
<dbReference type="GO" id="GO:0046982">
    <property type="term" value="F:protein heterodimerization activity"/>
    <property type="evidence" value="ECO:0007669"/>
    <property type="project" value="InterPro"/>
</dbReference>
<feature type="compositionally biased region" description="Basic residues" evidence="2">
    <location>
        <begin position="15"/>
        <end position="38"/>
    </location>
</feature>
<name>A0AAE0XS82_9GAST</name>
<dbReference type="GO" id="GO:0000786">
    <property type="term" value="C:nucleosome"/>
    <property type="evidence" value="ECO:0007669"/>
    <property type="project" value="InterPro"/>
</dbReference>
<comment type="similarity">
    <text evidence="1">Belongs to the histone H2B family.</text>
</comment>
<organism evidence="4 5">
    <name type="scientific">Elysia crispata</name>
    <name type="common">lettuce slug</name>
    <dbReference type="NCBI Taxonomy" id="231223"/>
    <lineage>
        <taxon>Eukaryota</taxon>
        <taxon>Metazoa</taxon>
        <taxon>Spiralia</taxon>
        <taxon>Lophotrochozoa</taxon>
        <taxon>Mollusca</taxon>
        <taxon>Gastropoda</taxon>
        <taxon>Heterobranchia</taxon>
        <taxon>Euthyneura</taxon>
        <taxon>Panpulmonata</taxon>
        <taxon>Sacoglossa</taxon>
        <taxon>Placobranchoidea</taxon>
        <taxon>Plakobranchidae</taxon>
        <taxon>Elysia</taxon>
    </lineage>
</organism>
<dbReference type="GO" id="GO:0003677">
    <property type="term" value="F:DNA binding"/>
    <property type="evidence" value="ECO:0007669"/>
    <property type="project" value="InterPro"/>
</dbReference>
<dbReference type="Proteomes" id="UP001283361">
    <property type="component" value="Unassembled WGS sequence"/>
</dbReference>
<keyword evidence="5" id="KW-1185">Reference proteome</keyword>
<dbReference type="SUPFAM" id="SSF47113">
    <property type="entry name" value="Histone-fold"/>
    <property type="match status" value="1"/>
</dbReference>
<dbReference type="PANTHER" id="PTHR23428">
    <property type="entry name" value="HISTONE H2B"/>
    <property type="match status" value="1"/>
</dbReference>
<proteinExistence type="inferred from homology"/>
<dbReference type="Pfam" id="PF00125">
    <property type="entry name" value="Histone"/>
    <property type="match status" value="1"/>
</dbReference>
<evidence type="ECO:0000256" key="2">
    <source>
        <dbReference type="SAM" id="MobiDB-lite"/>
    </source>
</evidence>